<feature type="compositionally biased region" description="Acidic residues" evidence="1">
    <location>
        <begin position="84"/>
        <end position="96"/>
    </location>
</feature>
<evidence type="ECO:0000313" key="3">
    <source>
        <dbReference type="Proteomes" id="UP001151760"/>
    </source>
</evidence>
<feature type="compositionally biased region" description="Acidic residues" evidence="1">
    <location>
        <begin position="106"/>
        <end position="118"/>
    </location>
</feature>
<comment type="caution">
    <text evidence="2">The sequence shown here is derived from an EMBL/GenBank/DDBJ whole genome shotgun (WGS) entry which is preliminary data.</text>
</comment>
<name>A0ABQ5FWP3_9ASTR</name>
<proteinExistence type="predicted"/>
<dbReference type="EMBL" id="BQNB010017791">
    <property type="protein sequence ID" value="GJT67260.1"/>
    <property type="molecule type" value="Genomic_DNA"/>
</dbReference>
<keyword evidence="3" id="KW-1185">Reference proteome</keyword>
<reference evidence="2" key="1">
    <citation type="journal article" date="2022" name="Int. J. Mol. Sci.">
        <title>Draft Genome of Tanacetum Coccineum: Genomic Comparison of Closely Related Tanacetum-Family Plants.</title>
        <authorList>
            <person name="Yamashiro T."/>
            <person name="Shiraishi A."/>
            <person name="Nakayama K."/>
            <person name="Satake H."/>
        </authorList>
    </citation>
    <scope>NUCLEOTIDE SEQUENCE</scope>
</reference>
<feature type="region of interest" description="Disordered" evidence="1">
    <location>
        <begin position="82"/>
        <end position="118"/>
    </location>
</feature>
<organism evidence="2 3">
    <name type="scientific">Tanacetum coccineum</name>
    <dbReference type="NCBI Taxonomy" id="301880"/>
    <lineage>
        <taxon>Eukaryota</taxon>
        <taxon>Viridiplantae</taxon>
        <taxon>Streptophyta</taxon>
        <taxon>Embryophyta</taxon>
        <taxon>Tracheophyta</taxon>
        <taxon>Spermatophyta</taxon>
        <taxon>Magnoliopsida</taxon>
        <taxon>eudicotyledons</taxon>
        <taxon>Gunneridae</taxon>
        <taxon>Pentapetalae</taxon>
        <taxon>asterids</taxon>
        <taxon>campanulids</taxon>
        <taxon>Asterales</taxon>
        <taxon>Asteraceae</taxon>
        <taxon>Asteroideae</taxon>
        <taxon>Anthemideae</taxon>
        <taxon>Anthemidinae</taxon>
        <taxon>Tanacetum</taxon>
    </lineage>
</organism>
<evidence type="ECO:0000313" key="2">
    <source>
        <dbReference type="EMBL" id="GJT67260.1"/>
    </source>
</evidence>
<protein>
    <submittedName>
        <fullName evidence="2">Uncharacterized protein</fullName>
    </submittedName>
</protein>
<accession>A0ABQ5FWP3</accession>
<gene>
    <name evidence="2" type="ORF">Tco_1018740</name>
</gene>
<feature type="compositionally biased region" description="Basic and acidic residues" evidence="1">
    <location>
        <begin position="32"/>
        <end position="43"/>
    </location>
</feature>
<dbReference type="Proteomes" id="UP001151760">
    <property type="component" value="Unassembled WGS sequence"/>
</dbReference>
<reference evidence="2" key="2">
    <citation type="submission" date="2022-01" db="EMBL/GenBank/DDBJ databases">
        <authorList>
            <person name="Yamashiro T."/>
            <person name="Shiraishi A."/>
            <person name="Satake H."/>
            <person name="Nakayama K."/>
        </authorList>
    </citation>
    <scope>NUCLEOTIDE SEQUENCE</scope>
</reference>
<feature type="region of interest" description="Disordered" evidence="1">
    <location>
        <begin position="1"/>
        <end position="50"/>
    </location>
</feature>
<sequence length="118" mass="13405">MMRAEQVMDNSVQVQTEDNKPKLLVGPSIGDEPARNDQSHVDESNYNLRSSDVYASSSLRGRGWSSSRYNLVDEDVDVVILENSDIEEEDVEEDESDHNKERCTFEDDDDDGECDDLD</sequence>
<evidence type="ECO:0000256" key="1">
    <source>
        <dbReference type="SAM" id="MobiDB-lite"/>
    </source>
</evidence>